<feature type="transmembrane region" description="Helical" evidence="6">
    <location>
        <begin position="239"/>
        <end position="263"/>
    </location>
</feature>
<dbReference type="GeneTree" id="ENSGT00940000170627"/>
<dbReference type="PANTHER" id="PTHR12080">
    <property type="entry name" value="SIGNALING LYMPHOCYTIC ACTIVATION MOLECULE"/>
    <property type="match status" value="1"/>
</dbReference>
<evidence type="ECO:0000256" key="3">
    <source>
        <dbReference type="ARBA" id="ARBA00023136"/>
    </source>
</evidence>
<dbReference type="SUPFAM" id="SSF48726">
    <property type="entry name" value="Immunoglobulin"/>
    <property type="match status" value="2"/>
</dbReference>
<dbReference type="PANTHER" id="PTHR12080:SF59">
    <property type="entry name" value="HEPATIC AND GLIAL CELL ADHESION MOLECULE"/>
    <property type="match status" value="1"/>
</dbReference>
<dbReference type="Proteomes" id="UP000265020">
    <property type="component" value="Unassembled WGS sequence"/>
</dbReference>
<dbReference type="GO" id="GO:0016020">
    <property type="term" value="C:membrane"/>
    <property type="evidence" value="ECO:0007669"/>
    <property type="project" value="UniProtKB-SubCell"/>
</dbReference>
<keyword evidence="6" id="KW-0812">Transmembrane</keyword>
<feature type="region of interest" description="Disordered" evidence="5">
    <location>
        <begin position="302"/>
        <end position="355"/>
    </location>
</feature>
<evidence type="ECO:0000256" key="5">
    <source>
        <dbReference type="SAM" id="MobiDB-lite"/>
    </source>
</evidence>
<dbReference type="AlphaFoldDB" id="A0A3Q2CAC8"/>
<organism evidence="8 9">
    <name type="scientific">Cyprinodon variegatus</name>
    <name type="common">Sheepshead minnow</name>
    <dbReference type="NCBI Taxonomy" id="28743"/>
    <lineage>
        <taxon>Eukaryota</taxon>
        <taxon>Metazoa</taxon>
        <taxon>Chordata</taxon>
        <taxon>Craniata</taxon>
        <taxon>Vertebrata</taxon>
        <taxon>Euteleostomi</taxon>
        <taxon>Actinopterygii</taxon>
        <taxon>Neopterygii</taxon>
        <taxon>Teleostei</taxon>
        <taxon>Neoteleostei</taxon>
        <taxon>Acanthomorphata</taxon>
        <taxon>Ovalentaria</taxon>
        <taxon>Atherinomorphae</taxon>
        <taxon>Cyprinodontiformes</taxon>
        <taxon>Cyprinodontidae</taxon>
        <taxon>Cyprinodon</taxon>
    </lineage>
</organism>
<sequence>MHPWSLDVSSTMVTLMFTRPPYPSLCLVYGLWILEFGWNPPCIFATANSSTCQIYAAVGDSTTLPFFYKGLTKSNTLRWTHGNTIIFLREKGRITVGKPENITTTGSFLLRNVKLQNAGTYRVEALHLNNTLAKNWTGQLCVMEKVSKPQLHYSCDTVKLSCQVAKPEGLAFSWTIDKKTLPSETRQTLTISLSQLKEKSSISCSVANKVSAESSEAVWPTCKVLKQNVGTLCFQTKTVLGVMAVGVVLVIILLIVNIVLCSLYRRTKTKMQVCDEDRISIVFANKREPECSTVYENIDNKKSCSSPNPQPSPRAVYKPDVETETKPLQLSTAATGQQPSPVPKPRTKNAKPLNI</sequence>
<keyword evidence="6" id="KW-1133">Transmembrane helix</keyword>
<evidence type="ECO:0000313" key="9">
    <source>
        <dbReference type="Proteomes" id="UP000265020"/>
    </source>
</evidence>
<feature type="domain" description="Ig-like" evidence="7">
    <location>
        <begin position="156"/>
        <end position="215"/>
    </location>
</feature>
<accession>A0A3Q2CAC8</accession>
<dbReference type="InterPro" id="IPR013783">
    <property type="entry name" value="Ig-like_fold"/>
</dbReference>
<evidence type="ECO:0000256" key="2">
    <source>
        <dbReference type="ARBA" id="ARBA00022729"/>
    </source>
</evidence>
<dbReference type="GO" id="GO:0005911">
    <property type="term" value="C:cell-cell junction"/>
    <property type="evidence" value="ECO:0007669"/>
    <property type="project" value="TreeGrafter"/>
</dbReference>
<comment type="subcellular location">
    <subcellularLocation>
        <location evidence="1">Membrane</location>
    </subcellularLocation>
</comment>
<dbReference type="Gene3D" id="2.60.40.10">
    <property type="entry name" value="Immunoglobulins"/>
    <property type="match status" value="2"/>
</dbReference>
<keyword evidence="2" id="KW-0732">Signal</keyword>
<name>A0A3Q2CAC8_CYPVA</name>
<evidence type="ECO:0000256" key="6">
    <source>
        <dbReference type="SAM" id="Phobius"/>
    </source>
</evidence>
<proteinExistence type="predicted"/>
<dbReference type="OMA" id="MAKEDTC"/>
<keyword evidence="3 6" id="KW-0472">Membrane</keyword>
<keyword evidence="9" id="KW-1185">Reference proteome</keyword>
<dbReference type="Ensembl" id="ENSCVAT00000012879.1">
    <property type="protein sequence ID" value="ENSCVAP00000001753.1"/>
    <property type="gene ID" value="ENSCVAG00000002767.1"/>
</dbReference>
<dbReference type="InterPro" id="IPR036179">
    <property type="entry name" value="Ig-like_dom_sf"/>
</dbReference>
<reference evidence="8" key="1">
    <citation type="submission" date="2025-08" db="UniProtKB">
        <authorList>
            <consortium name="Ensembl"/>
        </authorList>
    </citation>
    <scope>IDENTIFICATION</scope>
</reference>
<reference evidence="8" key="2">
    <citation type="submission" date="2025-09" db="UniProtKB">
        <authorList>
            <consortium name="Ensembl"/>
        </authorList>
    </citation>
    <scope>IDENTIFICATION</scope>
</reference>
<keyword evidence="4" id="KW-0325">Glycoprotein</keyword>
<evidence type="ECO:0000256" key="4">
    <source>
        <dbReference type="ARBA" id="ARBA00023180"/>
    </source>
</evidence>
<dbReference type="PROSITE" id="PS50835">
    <property type="entry name" value="IG_LIKE"/>
    <property type="match status" value="1"/>
</dbReference>
<protein>
    <recommendedName>
        <fullName evidence="7">Ig-like domain-containing protein</fullName>
    </recommendedName>
</protein>
<evidence type="ECO:0000313" key="8">
    <source>
        <dbReference type="Ensembl" id="ENSCVAP00000001753.1"/>
    </source>
</evidence>
<dbReference type="InterPro" id="IPR015631">
    <property type="entry name" value="CD2/SLAM_rcpt"/>
</dbReference>
<evidence type="ECO:0000256" key="1">
    <source>
        <dbReference type="ARBA" id="ARBA00004370"/>
    </source>
</evidence>
<dbReference type="STRING" id="28743.ENSCVAP00000001753"/>
<dbReference type="InterPro" id="IPR007110">
    <property type="entry name" value="Ig-like_dom"/>
</dbReference>
<feature type="compositionally biased region" description="Polar residues" evidence="5">
    <location>
        <begin position="326"/>
        <end position="339"/>
    </location>
</feature>
<evidence type="ECO:0000259" key="7">
    <source>
        <dbReference type="PROSITE" id="PS50835"/>
    </source>
</evidence>